<dbReference type="GO" id="GO:0046983">
    <property type="term" value="F:protein dimerization activity"/>
    <property type="evidence" value="ECO:0007669"/>
    <property type="project" value="InterPro"/>
</dbReference>
<comment type="caution">
    <text evidence="6">The sequence shown here is derived from an EMBL/GenBank/DDBJ whole genome shotgun (WGS) entry which is preliminary data.</text>
</comment>
<name>A0A7X0D6T3_9ACTN</name>
<dbReference type="CDD" id="cd19930">
    <property type="entry name" value="REC_DesR-like"/>
    <property type="match status" value="1"/>
</dbReference>
<dbReference type="GO" id="GO:0003677">
    <property type="term" value="F:DNA binding"/>
    <property type="evidence" value="ECO:0007669"/>
    <property type="project" value="UniProtKB-KW"/>
</dbReference>
<dbReference type="CDD" id="cd06170">
    <property type="entry name" value="LuxR_C_like"/>
    <property type="match status" value="1"/>
</dbReference>
<reference evidence="6 7" key="1">
    <citation type="submission" date="2020-08" db="EMBL/GenBank/DDBJ databases">
        <title>Sequencing the genomes of 1000 actinobacteria strains.</title>
        <authorList>
            <person name="Klenk H.-P."/>
        </authorList>
    </citation>
    <scope>NUCLEOTIDE SEQUENCE [LARGE SCALE GENOMIC DNA]</scope>
    <source>
        <strain evidence="6 7">DSM 46659</strain>
    </source>
</reference>
<feature type="compositionally biased region" description="Low complexity" evidence="3">
    <location>
        <begin position="92"/>
        <end position="103"/>
    </location>
</feature>
<dbReference type="GO" id="GO:0006355">
    <property type="term" value="P:regulation of DNA-templated transcription"/>
    <property type="evidence" value="ECO:0007669"/>
    <property type="project" value="InterPro"/>
</dbReference>
<feature type="modified residue" description="4-aspartylphosphate" evidence="2">
    <location>
        <position position="177"/>
    </location>
</feature>
<dbReference type="PROSITE" id="PS50043">
    <property type="entry name" value="HTH_LUXR_2"/>
    <property type="match status" value="1"/>
</dbReference>
<dbReference type="GO" id="GO:0000155">
    <property type="term" value="F:phosphorelay sensor kinase activity"/>
    <property type="evidence" value="ECO:0007669"/>
    <property type="project" value="InterPro"/>
</dbReference>
<sequence>MVLAGNYGVLWLWEVANEATAAREAQARLTVAEERLRFARDMHDLLRHILSALSVKSDLAARLAERAPDRAAREMLEVQQIARAAACRPADGAAVDDPAADDTTGGGRAGRRSSAGGPRRSGVVIRIVLADDEHLVRGAIAALLGLEEDLEIVAEVGRGDQVVAAVRENAADIAVLDIEMPGATGLEVAAELKAAVPGCGVLILTSFGRPGYLRRALAAGARGFLAKDAPVDLLAGAVRKVHGGGRYIDTELAAAAMAAGESPLTPREVDVLRAAADGASVTAIARTLHLGEGTVRNYLSNAISKTGADNRMSAIRKAQDMGWL</sequence>
<dbReference type="SUPFAM" id="SSF46894">
    <property type="entry name" value="C-terminal effector domain of the bipartite response regulators"/>
    <property type="match status" value="1"/>
</dbReference>
<feature type="domain" description="HTH luxR-type" evidence="4">
    <location>
        <begin position="257"/>
        <end position="322"/>
    </location>
</feature>
<keyword evidence="7" id="KW-1185">Reference proteome</keyword>
<dbReference type="Pfam" id="PF00196">
    <property type="entry name" value="GerE"/>
    <property type="match status" value="1"/>
</dbReference>
<evidence type="ECO:0000256" key="2">
    <source>
        <dbReference type="PROSITE-ProRule" id="PRU00169"/>
    </source>
</evidence>
<dbReference type="SMART" id="SM00448">
    <property type="entry name" value="REC"/>
    <property type="match status" value="1"/>
</dbReference>
<proteinExistence type="predicted"/>
<evidence type="ECO:0000313" key="6">
    <source>
        <dbReference type="EMBL" id="MBB6173673.1"/>
    </source>
</evidence>
<evidence type="ECO:0000256" key="3">
    <source>
        <dbReference type="SAM" id="MobiDB-lite"/>
    </source>
</evidence>
<dbReference type="SUPFAM" id="SSF52172">
    <property type="entry name" value="CheY-like"/>
    <property type="match status" value="1"/>
</dbReference>
<dbReference type="SMART" id="SM00421">
    <property type="entry name" value="HTH_LUXR"/>
    <property type="match status" value="1"/>
</dbReference>
<dbReference type="InterPro" id="IPR016032">
    <property type="entry name" value="Sig_transdc_resp-reg_C-effctor"/>
</dbReference>
<dbReference type="PROSITE" id="PS50110">
    <property type="entry name" value="RESPONSE_REGULATORY"/>
    <property type="match status" value="1"/>
</dbReference>
<dbReference type="AlphaFoldDB" id="A0A7X0D6T3"/>
<dbReference type="PANTHER" id="PTHR43214:SF42">
    <property type="entry name" value="TRANSCRIPTIONAL REGULATORY PROTEIN DESR"/>
    <property type="match status" value="1"/>
</dbReference>
<dbReference type="Gene3D" id="3.40.50.2300">
    <property type="match status" value="1"/>
</dbReference>
<organism evidence="6 7">
    <name type="scientific">Nocardiopsis mwathae</name>
    <dbReference type="NCBI Taxonomy" id="1472723"/>
    <lineage>
        <taxon>Bacteria</taxon>
        <taxon>Bacillati</taxon>
        <taxon>Actinomycetota</taxon>
        <taxon>Actinomycetes</taxon>
        <taxon>Streptosporangiales</taxon>
        <taxon>Nocardiopsidaceae</taxon>
        <taxon>Nocardiopsis</taxon>
    </lineage>
</organism>
<evidence type="ECO:0000313" key="7">
    <source>
        <dbReference type="Proteomes" id="UP000546642"/>
    </source>
</evidence>
<evidence type="ECO:0000259" key="5">
    <source>
        <dbReference type="PROSITE" id="PS50110"/>
    </source>
</evidence>
<dbReference type="Proteomes" id="UP000546642">
    <property type="component" value="Unassembled WGS sequence"/>
</dbReference>
<keyword evidence="2" id="KW-0597">Phosphoprotein</keyword>
<dbReference type="InterPro" id="IPR011006">
    <property type="entry name" value="CheY-like_superfamily"/>
</dbReference>
<dbReference type="Pfam" id="PF07730">
    <property type="entry name" value="HisKA_3"/>
    <property type="match status" value="1"/>
</dbReference>
<dbReference type="InterPro" id="IPR001789">
    <property type="entry name" value="Sig_transdc_resp-reg_receiver"/>
</dbReference>
<dbReference type="InterPro" id="IPR039420">
    <property type="entry name" value="WalR-like"/>
</dbReference>
<dbReference type="GO" id="GO:0016020">
    <property type="term" value="C:membrane"/>
    <property type="evidence" value="ECO:0007669"/>
    <property type="project" value="InterPro"/>
</dbReference>
<dbReference type="Gene3D" id="6.10.250.2870">
    <property type="match status" value="1"/>
</dbReference>
<dbReference type="EMBL" id="JACHDS010000001">
    <property type="protein sequence ID" value="MBB6173673.1"/>
    <property type="molecule type" value="Genomic_DNA"/>
</dbReference>
<dbReference type="PRINTS" id="PR00038">
    <property type="entry name" value="HTHLUXR"/>
</dbReference>
<dbReference type="InterPro" id="IPR000792">
    <property type="entry name" value="Tscrpt_reg_LuxR_C"/>
</dbReference>
<gene>
    <name evidence="6" type="ORF">HNR23_003733</name>
</gene>
<evidence type="ECO:0000259" key="4">
    <source>
        <dbReference type="PROSITE" id="PS50043"/>
    </source>
</evidence>
<dbReference type="InterPro" id="IPR011712">
    <property type="entry name" value="Sig_transdc_His_kin_sub3_dim/P"/>
</dbReference>
<protein>
    <submittedName>
        <fullName evidence="6">DNA-binding NarL/FixJ family response regulator</fullName>
    </submittedName>
</protein>
<feature type="domain" description="Response regulatory" evidence="5">
    <location>
        <begin position="126"/>
        <end position="242"/>
    </location>
</feature>
<dbReference type="Pfam" id="PF00072">
    <property type="entry name" value="Response_reg"/>
    <property type="match status" value="1"/>
</dbReference>
<keyword evidence="1 6" id="KW-0238">DNA-binding</keyword>
<evidence type="ECO:0000256" key="1">
    <source>
        <dbReference type="ARBA" id="ARBA00023125"/>
    </source>
</evidence>
<accession>A0A7X0D6T3</accession>
<dbReference type="PROSITE" id="PS00622">
    <property type="entry name" value="HTH_LUXR_1"/>
    <property type="match status" value="1"/>
</dbReference>
<dbReference type="PANTHER" id="PTHR43214">
    <property type="entry name" value="TWO-COMPONENT RESPONSE REGULATOR"/>
    <property type="match status" value="1"/>
</dbReference>
<feature type="region of interest" description="Disordered" evidence="3">
    <location>
        <begin position="92"/>
        <end position="118"/>
    </location>
</feature>